<gene>
    <name evidence="1" type="ORF">DPMN_010460</name>
</gene>
<comment type="caution">
    <text evidence="1">The sequence shown here is derived from an EMBL/GenBank/DDBJ whole genome shotgun (WGS) entry which is preliminary data.</text>
</comment>
<name>A0A9D4N493_DREPO</name>
<reference evidence="1" key="1">
    <citation type="journal article" date="2019" name="bioRxiv">
        <title>The Genome of the Zebra Mussel, Dreissena polymorpha: A Resource for Invasive Species Research.</title>
        <authorList>
            <person name="McCartney M.A."/>
            <person name="Auch B."/>
            <person name="Kono T."/>
            <person name="Mallez S."/>
            <person name="Zhang Y."/>
            <person name="Obille A."/>
            <person name="Becker A."/>
            <person name="Abrahante J.E."/>
            <person name="Garbe J."/>
            <person name="Badalamenti J.P."/>
            <person name="Herman A."/>
            <person name="Mangelson H."/>
            <person name="Liachko I."/>
            <person name="Sullivan S."/>
            <person name="Sone E.D."/>
            <person name="Koren S."/>
            <person name="Silverstein K.A.T."/>
            <person name="Beckman K.B."/>
            <person name="Gohl D.M."/>
        </authorList>
    </citation>
    <scope>NUCLEOTIDE SEQUENCE</scope>
    <source>
        <strain evidence="1">Duluth1</strain>
        <tissue evidence="1">Whole animal</tissue>
    </source>
</reference>
<reference evidence="1" key="2">
    <citation type="submission" date="2020-11" db="EMBL/GenBank/DDBJ databases">
        <authorList>
            <person name="McCartney M.A."/>
            <person name="Auch B."/>
            <person name="Kono T."/>
            <person name="Mallez S."/>
            <person name="Becker A."/>
            <person name="Gohl D.M."/>
            <person name="Silverstein K.A.T."/>
            <person name="Koren S."/>
            <person name="Bechman K.B."/>
            <person name="Herman A."/>
            <person name="Abrahante J.E."/>
            <person name="Garbe J."/>
        </authorList>
    </citation>
    <scope>NUCLEOTIDE SEQUENCE</scope>
    <source>
        <strain evidence="1">Duluth1</strain>
        <tissue evidence="1">Whole animal</tissue>
    </source>
</reference>
<evidence type="ECO:0000313" key="2">
    <source>
        <dbReference type="Proteomes" id="UP000828390"/>
    </source>
</evidence>
<sequence length="97" mass="10887">MVPTCQWTMAQEGDKQVRIAGKDDKRQITVLLSCTKAGKILLPLKLFTKAKPVDATQTQNSHQHGISPTRKRIGAMRRPWTVSWTTLSCSTSLRYST</sequence>
<dbReference type="Proteomes" id="UP000828390">
    <property type="component" value="Unassembled WGS sequence"/>
</dbReference>
<protein>
    <submittedName>
        <fullName evidence="1">Uncharacterized protein</fullName>
    </submittedName>
</protein>
<dbReference type="AlphaFoldDB" id="A0A9D4N493"/>
<dbReference type="EMBL" id="JAIWYP010000001">
    <property type="protein sequence ID" value="KAH3886452.1"/>
    <property type="molecule type" value="Genomic_DNA"/>
</dbReference>
<evidence type="ECO:0000313" key="1">
    <source>
        <dbReference type="EMBL" id="KAH3886452.1"/>
    </source>
</evidence>
<accession>A0A9D4N493</accession>
<proteinExistence type="predicted"/>
<organism evidence="1 2">
    <name type="scientific">Dreissena polymorpha</name>
    <name type="common">Zebra mussel</name>
    <name type="synonym">Mytilus polymorpha</name>
    <dbReference type="NCBI Taxonomy" id="45954"/>
    <lineage>
        <taxon>Eukaryota</taxon>
        <taxon>Metazoa</taxon>
        <taxon>Spiralia</taxon>
        <taxon>Lophotrochozoa</taxon>
        <taxon>Mollusca</taxon>
        <taxon>Bivalvia</taxon>
        <taxon>Autobranchia</taxon>
        <taxon>Heteroconchia</taxon>
        <taxon>Euheterodonta</taxon>
        <taxon>Imparidentia</taxon>
        <taxon>Neoheterodontei</taxon>
        <taxon>Myida</taxon>
        <taxon>Dreissenoidea</taxon>
        <taxon>Dreissenidae</taxon>
        <taxon>Dreissena</taxon>
    </lineage>
</organism>
<keyword evidence="2" id="KW-1185">Reference proteome</keyword>